<dbReference type="InterPro" id="IPR001245">
    <property type="entry name" value="Ser-Thr/Tyr_kinase_cat_dom"/>
</dbReference>
<evidence type="ECO:0000313" key="8">
    <source>
        <dbReference type="Proteomes" id="UP000288805"/>
    </source>
</evidence>
<dbReference type="Pfam" id="PF07714">
    <property type="entry name" value="PK_Tyr_Ser-Thr"/>
    <property type="match status" value="1"/>
</dbReference>
<dbReference type="PANTHER" id="PTHR47983">
    <property type="entry name" value="PTO-INTERACTING PROTEIN 1-LIKE"/>
    <property type="match status" value="1"/>
</dbReference>
<dbReference type="AlphaFoldDB" id="A0A438FJU2"/>
<organism evidence="7 8">
    <name type="scientific">Vitis vinifera</name>
    <name type="common">Grape</name>
    <dbReference type="NCBI Taxonomy" id="29760"/>
    <lineage>
        <taxon>Eukaryota</taxon>
        <taxon>Viridiplantae</taxon>
        <taxon>Streptophyta</taxon>
        <taxon>Embryophyta</taxon>
        <taxon>Tracheophyta</taxon>
        <taxon>Spermatophyta</taxon>
        <taxon>Magnoliopsida</taxon>
        <taxon>eudicotyledons</taxon>
        <taxon>Gunneridae</taxon>
        <taxon>Pentapetalae</taxon>
        <taxon>rosids</taxon>
        <taxon>Vitales</taxon>
        <taxon>Vitaceae</taxon>
        <taxon>Viteae</taxon>
        <taxon>Vitis</taxon>
    </lineage>
</organism>
<comment type="caution">
    <text evidence="7">The sequence shown here is derived from an EMBL/GenBank/DDBJ whole genome shotgun (WGS) entry which is preliminary data.</text>
</comment>
<feature type="domain" description="Protein kinase" evidence="6">
    <location>
        <begin position="1"/>
        <end position="111"/>
    </location>
</feature>
<keyword evidence="3" id="KW-0547">Nucleotide-binding</keyword>
<evidence type="ECO:0000256" key="4">
    <source>
        <dbReference type="ARBA" id="ARBA00022777"/>
    </source>
</evidence>
<evidence type="ECO:0000313" key="7">
    <source>
        <dbReference type="EMBL" id="RVW59780.1"/>
    </source>
</evidence>
<dbReference type="SUPFAM" id="SSF56112">
    <property type="entry name" value="Protein kinase-like (PK-like)"/>
    <property type="match status" value="1"/>
</dbReference>
<evidence type="ECO:0000259" key="6">
    <source>
        <dbReference type="PROSITE" id="PS50011"/>
    </source>
</evidence>
<dbReference type="PANTHER" id="PTHR47983:SF3">
    <property type="entry name" value="OS05G0135800 PROTEIN"/>
    <property type="match status" value="1"/>
</dbReference>
<evidence type="ECO:0000256" key="2">
    <source>
        <dbReference type="ARBA" id="ARBA00022679"/>
    </source>
</evidence>
<name>A0A438FJU2_VITVI</name>
<keyword evidence="5" id="KW-0067">ATP-binding</keyword>
<proteinExistence type="predicted"/>
<dbReference type="Proteomes" id="UP000288805">
    <property type="component" value="Unassembled WGS sequence"/>
</dbReference>
<evidence type="ECO:0000256" key="5">
    <source>
        <dbReference type="ARBA" id="ARBA00022840"/>
    </source>
</evidence>
<keyword evidence="4" id="KW-0418">Kinase</keyword>
<evidence type="ECO:0000256" key="3">
    <source>
        <dbReference type="ARBA" id="ARBA00022741"/>
    </source>
</evidence>
<dbReference type="InterPro" id="IPR011009">
    <property type="entry name" value="Kinase-like_dom_sf"/>
</dbReference>
<sequence length="124" mass="13968">MPPECTKPLAYTLKSDVYSFGVVMLEVMTGRMPFDRCAALIQDQDRNNALSDGPPQLHEIDSLEQMVDPALRGLYPPKSLSRFADIIALCVQMEPDFRPAMSEVVQSLARLIQGASRRMEDFNY</sequence>
<gene>
    <name evidence="7" type="primary">SRF5_1</name>
    <name evidence="7" type="ORF">CK203_096354</name>
</gene>
<keyword evidence="2" id="KW-0808">Transferase</keyword>
<dbReference type="GO" id="GO:0005524">
    <property type="term" value="F:ATP binding"/>
    <property type="evidence" value="ECO:0007669"/>
    <property type="project" value="UniProtKB-KW"/>
</dbReference>
<dbReference type="InterPro" id="IPR052101">
    <property type="entry name" value="Plant_StressResp_Kinase"/>
</dbReference>
<evidence type="ECO:0000256" key="1">
    <source>
        <dbReference type="ARBA" id="ARBA00022553"/>
    </source>
</evidence>
<dbReference type="EMBL" id="QGNW01000878">
    <property type="protein sequence ID" value="RVW59780.1"/>
    <property type="molecule type" value="Genomic_DNA"/>
</dbReference>
<dbReference type="Gene3D" id="1.10.510.10">
    <property type="entry name" value="Transferase(Phosphotransferase) domain 1"/>
    <property type="match status" value="1"/>
</dbReference>
<keyword evidence="7" id="KW-0675">Receptor</keyword>
<dbReference type="PROSITE" id="PS50011">
    <property type="entry name" value="PROTEIN_KINASE_DOM"/>
    <property type="match status" value="1"/>
</dbReference>
<protein>
    <submittedName>
        <fullName evidence="7">Protein STRUBBELIG-receptor family 5</fullName>
    </submittedName>
</protein>
<dbReference type="GO" id="GO:0004672">
    <property type="term" value="F:protein kinase activity"/>
    <property type="evidence" value="ECO:0007669"/>
    <property type="project" value="InterPro"/>
</dbReference>
<accession>A0A438FJU2</accession>
<keyword evidence="1" id="KW-0597">Phosphoprotein</keyword>
<dbReference type="InterPro" id="IPR000719">
    <property type="entry name" value="Prot_kinase_dom"/>
</dbReference>
<reference evidence="7 8" key="1">
    <citation type="journal article" date="2018" name="PLoS Genet.">
        <title>Population sequencing reveals clonal diversity and ancestral inbreeding in the grapevine cultivar Chardonnay.</title>
        <authorList>
            <person name="Roach M.J."/>
            <person name="Johnson D.L."/>
            <person name="Bohlmann J."/>
            <person name="van Vuuren H.J."/>
            <person name="Jones S.J."/>
            <person name="Pretorius I.S."/>
            <person name="Schmidt S.A."/>
            <person name="Borneman A.R."/>
        </authorList>
    </citation>
    <scope>NUCLEOTIDE SEQUENCE [LARGE SCALE GENOMIC DNA]</scope>
    <source>
        <strain evidence="8">cv. Chardonnay</strain>
        <tissue evidence="7">Leaf</tissue>
    </source>
</reference>